<evidence type="ECO:0000259" key="1">
    <source>
        <dbReference type="PROSITE" id="PS50112"/>
    </source>
</evidence>
<name>A0A517Q0Z6_9PLAN</name>
<dbReference type="RefSeq" id="WP_145448096.1">
    <property type="nucleotide sequence ID" value="NZ_CP037421.1"/>
</dbReference>
<dbReference type="Gene3D" id="3.30.450.20">
    <property type="entry name" value="PAS domain"/>
    <property type="match status" value="1"/>
</dbReference>
<dbReference type="Pfam" id="PF00989">
    <property type="entry name" value="PAS"/>
    <property type="match status" value="1"/>
</dbReference>
<dbReference type="InterPro" id="IPR035965">
    <property type="entry name" value="PAS-like_dom_sf"/>
</dbReference>
<keyword evidence="3" id="KW-1185">Reference proteome</keyword>
<dbReference type="EMBL" id="CP037421">
    <property type="protein sequence ID" value="QDT25303.1"/>
    <property type="molecule type" value="Genomic_DNA"/>
</dbReference>
<organism evidence="2 3">
    <name type="scientific">Gimesia panareensis</name>
    <dbReference type="NCBI Taxonomy" id="2527978"/>
    <lineage>
        <taxon>Bacteria</taxon>
        <taxon>Pseudomonadati</taxon>
        <taxon>Planctomycetota</taxon>
        <taxon>Planctomycetia</taxon>
        <taxon>Planctomycetales</taxon>
        <taxon>Planctomycetaceae</taxon>
        <taxon>Gimesia</taxon>
    </lineage>
</organism>
<evidence type="ECO:0000313" key="2">
    <source>
        <dbReference type="EMBL" id="QDT25303.1"/>
    </source>
</evidence>
<feature type="domain" description="PAS" evidence="1">
    <location>
        <begin position="24"/>
        <end position="75"/>
    </location>
</feature>
<keyword evidence="2" id="KW-0675">Receptor</keyword>
<dbReference type="GO" id="GO:0006355">
    <property type="term" value="P:regulation of DNA-templated transcription"/>
    <property type="evidence" value="ECO:0007669"/>
    <property type="project" value="InterPro"/>
</dbReference>
<dbReference type="CDD" id="cd00130">
    <property type="entry name" value="PAS"/>
    <property type="match status" value="1"/>
</dbReference>
<proteinExistence type="predicted"/>
<dbReference type="InterPro" id="IPR013767">
    <property type="entry name" value="PAS_fold"/>
</dbReference>
<sequence length="172" mass="19878">MERPNPTGLERTFADHEIIVSKTDLKGRITYANHTFIQISGFTEEELLGQPHNLIRHPDMPRSVFKLLWDTIQSGEEIFAYVVNLCKNGDHYWVLAHVTPTFNLSGEIIGYHSSRRVPERKAIEKVIPRYRSLKRIEGASSDWRTGMQNAILELRSQLDTVGMEYDEYVFAL</sequence>
<dbReference type="SUPFAM" id="SSF55785">
    <property type="entry name" value="PYP-like sensor domain (PAS domain)"/>
    <property type="match status" value="1"/>
</dbReference>
<protein>
    <submittedName>
        <fullName evidence="2">Aerotaxis receptor</fullName>
    </submittedName>
</protein>
<dbReference type="InterPro" id="IPR000014">
    <property type="entry name" value="PAS"/>
</dbReference>
<evidence type="ECO:0000313" key="3">
    <source>
        <dbReference type="Proteomes" id="UP000315647"/>
    </source>
</evidence>
<dbReference type="PROSITE" id="PS50112">
    <property type="entry name" value="PAS"/>
    <property type="match status" value="1"/>
</dbReference>
<gene>
    <name evidence="2" type="primary">aer</name>
    <name evidence="2" type="ORF">Enr10x_05980</name>
</gene>
<dbReference type="NCBIfam" id="TIGR00229">
    <property type="entry name" value="sensory_box"/>
    <property type="match status" value="1"/>
</dbReference>
<reference evidence="2 3" key="1">
    <citation type="submission" date="2019-03" db="EMBL/GenBank/DDBJ databases">
        <title>Deep-cultivation of Planctomycetes and their phenomic and genomic characterization uncovers novel biology.</title>
        <authorList>
            <person name="Wiegand S."/>
            <person name="Jogler M."/>
            <person name="Boedeker C."/>
            <person name="Pinto D."/>
            <person name="Vollmers J."/>
            <person name="Rivas-Marin E."/>
            <person name="Kohn T."/>
            <person name="Peeters S.H."/>
            <person name="Heuer A."/>
            <person name="Rast P."/>
            <person name="Oberbeckmann S."/>
            <person name="Bunk B."/>
            <person name="Jeske O."/>
            <person name="Meyerdierks A."/>
            <person name="Storesund J.E."/>
            <person name="Kallscheuer N."/>
            <person name="Luecker S."/>
            <person name="Lage O.M."/>
            <person name="Pohl T."/>
            <person name="Merkel B.J."/>
            <person name="Hornburger P."/>
            <person name="Mueller R.-W."/>
            <person name="Bruemmer F."/>
            <person name="Labrenz M."/>
            <person name="Spormann A.M."/>
            <person name="Op den Camp H."/>
            <person name="Overmann J."/>
            <person name="Amann R."/>
            <person name="Jetten M.S.M."/>
            <person name="Mascher T."/>
            <person name="Medema M.H."/>
            <person name="Devos D.P."/>
            <person name="Kaster A.-K."/>
            <person name="Ovreas L."/>
            <person name="Rohde M."/>
            <person name="Galperin M.Y."/>
            <person name="Jogler C."/>
        </authorList>
    </citation>
    <scope>NUCLEOTIDE SEQUENCE [LARGE SCALE GENOMIC DNA]</scope>
    <source>
        <strain evidence="2 3">Enr10</strain>
    </source>
</reference>
<dbReference type="AlphaFoldDB" id="A0A517Q0Z6"/>
<accession>A0A517Q0Z6</accession>
<dbReference type="Proteomes" id="UP000315647">
    <property type="component" value="Chromosome"/>
</dbReference>